<evidence type="ECO:0000313" key="3">
    <source>
        <dbReference type="Proteomes" id="UP000319824"/>
    </source>
</evidence>
<dbReference type="Proteomes" id="UP000319824">
    <property type="component" value="Unassembled WGS sequence"/>
</dbReference>
<dbReference type="AlphaFoldDB" id="A0A559SME3"/>
<feature type="signal peptide" evidence="1">
    <location>
        <begin position="1"/>
        <end position="25"/>
    </location>
</feature>
<dbReference type="EMBL" id="VISO01000003">
    <property type="protein sequence ID" value="TVZ63527.1"/>
    <property type="molecule type" value="Genomic_DNA"/>
</dbReference>
<reference evidence="2 3" key="1">
    <citation type="submission" date="2019-06" db="EMBL/GenBank/DDBJ databases">
        <title>Pac Bio to generate improved reference genome sequences for organisms with transposon mutant libraries (support for FEBA project).</title>
        <authorList>
            <person name="Blow M."/>
        </authorList>
    </citation>
    <scope>NUCLEOTIDE SEQUENCE [LARGE SCALE GENOMIC DNA]</scope>
    <source>
        <strain evidence="2 3">USDA 1844</strain>
    </source>
</reference>
<gene>
    <name evidence="2" type="ORF">BCL32_3678</name>
</gene>
<dbReference type="RefSeq" id="WP_022714945.1">
    <property type="nucleotide sequence ID" value="NZ_ATTQ01000006.1"/>
</dbReference>
<evidence type="ECO:0000313" key="2">
    <source>
        <dbReference type="EMBL" id="TVZ63527.1"/>
    </source>
</evidence>
<feature type="chain" id="PRO_5022125547" evidence="1">
    <location>
        <begin position="26"/>
        <end position="89"/>
    </location>
</feature>
<comment type="caution">
    <text evidence="2">The sequence shown here is derived from an EMBL/GenBank/DDBJ whole genome shotgun (WGS) entry which is preliminary data.</text>
</comment>
<sequence length="89" mass="8979">MNSTRILIGSALAAMTSMAGSSAFAGPAAQPEFSFEKCYGVVKASLNDCQTATHSCAGTSTADNQGDAWIYLPAGTCAKISGGAIEPKT</sequence>
<proteinExistence type="predicted"/>
<accession>A0A559SME3</accession>
<dbReference type="InterPro" id="IPR018740">
    <property type="entry name" value="DUF2282_membr"/>
</dbReference>
<organism evidence="2 3">
    <name type="scientific">Rhizobium mongolense USDA 1844</name>
    <dbReference type="NCBI Taxonomy" id="1079460"/>
    <lineage>
        <taxon>Bacteria</taxon>
        <taxon>Pseudomonadati</taxon>
        <taxon>Pseudomonadota</taxon>
        <taxon>Alphaproteobacteria</taxon>
        <taxon>Hyphomicrobiales</taxon>
        <taxon>Rhizobiaceae</taxon>
        <taxon>Rhizobium/Agrobacterium group</taxon>
        <taxon>Rhizobium</taxon>
    </lineage>
</organism>
<evidence type="ECO:0000256" key="1">
    <source>
        <dbReference type="SAM" id="SignalP"/>
    </source>
</evidence>
<keyword evidence="1" id="KW-0732">Signal</keyword>
<dbReference type="Pfam" id="PF10048">
    <property type="entry name" value="DUF2282"/>
    <property type="match status" value="1"/>
</dbReference>
<name>A0A559SME3_9HYPH</name>
<protein>
    <submittedName>
        <fullName evidence="2">Putative membrane protein</fullName>
    </submittedName>
</protein>